<gene>
    <name evidence="3" type="ORF">LKD75_10020</name>
</gene>
<dbReference type="InterPro" id="IPR036291">
    <property type="entry name" value="NAD(P)-bd_dom_sf"/>
</dbReference>
<dbReference type="Proteomes" id="UP001197795">
    <property type="component" value="Unassembled WGS sequence"/>
</dbReference>
<dbReference type="RefSeq" id="WP_227733363.1">
    <property type="nucleotide sequence ID" value="NZ_JAJEPV010000022.1"/>
</dbReference>
<feature type="domain" description="RmlD-like substrate binding" evidence="2">
    <location>
        <begin position="3"/>
        <end position="181"/>
    </location>
</feature>
<dbReference type="CDD" id="cd06433">
    <property type="entry name" value="GT_2_WfgS_like"/>
    <property type="match status" value="1"/>
</dbReference>
<comment type="caution">
    <text evidence="3">The sequence shown here is derived from an EMBL/GenBank/DDBJ whole genome shotgun (WGS) entry which is preliminary data.</text>
</comment>
<dbReference type="EMBL" id="JAJEPV010000022">
    <property type="protein sequence ID" value="MCC2119919.1"/>
    <property type="molecule type" value="Genomic_DNA"/>
</dbReference>
<evidence type="ECO:0000313" key="3">
    <source>
        <dbReference type="EMBL" id="MCC2119919.1"/>
    </source>
</evidence>
<proteinExistence type="predicted"/>
<dbReference type="Pfam" id="PF00535">
    <property type="entry name" value="Glycos_transf_2"/>
    <property type="match status" value="1"/>
</dbReference>
<dbReference type="Gene3D" id="3.40.50.720">
    <property type="entry name" value="NAD(P)-binding Rossmann-like Domain"/>
    <property type="match status" value="1"/>
</dbReference>
<dbReference type="AlphaFoldDB" id="A0AAE3A234"/>
<name>A0AAE3A234_9FIRM</name>
<evidence type="ECO:0000259" key="1">
    <source>
        <dbReference type="Pfam" id="PF00535"/>
    </source>
</evidence>
<dbReference type="SUPFAM" id="SSF53448">
    <property type="entry name" value="Nucleotide-diphospho-sugar transferases"/>
    <property type="match status" value="1"/>
</dbReference>
<dbReference type="EC" id="2.4.-.-" evidence="3"/>
<reference evidence="3 4" key="1">
    <citation type="submission" date="2021-10" db="EMBL/GenBank/DDBJ databases">
        <title>Anaerobic single-cell dispensing facilitates the cultivation of human gut bacteria.</title>
        <authorList>
            <person name="Afrizal A."/>
        </authorList>
    </citation>
    <scope>NUCLEOTIDE SEQUENCE [LARGE SCALE GENOMIC DNA]</scope>
    <source>
        <strain evidence="3 4">CLA-AA-H273</strain>
    </source>
</reference>
<evidence type="ECO:0000259" key="2">
    <source>
        <dbReference type="Pfam" id="PF04321"/>
    </source>
</evidence>
<dbReference type="SUPFAM" id="SSF51735">
    <property type="entry name" value="NAD(P)-binding Rossmann-fold domains"/>
    <property type="match status" value="1"/>
</dbReference>
<protein>
    <submittedName>
        <fullName evidence="3">Glycosyltransferase</fullName>
        <ecNumber evidence="3">2.4.-.-</ecNumber>
    </submittedName>
</protein>
<dbReference type="PANTHER" id="PTHR22916:SF3">
    <property type="entry name" value="UDP-GLCNAC:BETAGAL BETA-1,3-N-ACETYLGLUCOSAMINYLTRANSFERASE-LIKE PROTEIN 1"/>
    <property type="match status" value="1"/>
</dbReference>
<sequence>MKKILILGANSYIGTSFHNYLTTKYPGQYQTDIVSLKGTDWKNRDWSGYDSVLNVTGKAHADISSLTEEQKKEYYAVNCDLAVEAARKAIADGVAQYIYFSSIIVYGDSSNSRKPVRIAADTKPAPSNFYGDSKWQAEKKLQGLFVGEKSAGTRLAILRLPMIYGSGCKGNYKTLVKMAQKLPLFPTYHNERSVLRIDHLCEYLRTLAESGEGGLFWPQEDTYRSTPDMVFELAQTSGHHMLHAGWMNPFVKMAFYLPGKLGKLARKAFGTLTIARNAGKKEKKEPLVSIITVSYNSEQTLAHTIESVLAQTYTNIEYWIIDGASRDRTVEIAESYRSRLEAKGIRYHVLSEPDGGIYDAMNKGIRNATGDIIGIINSDDWYEPEAVQTAVETFRKTGCDLMYADIRMHKADGSTFVKRARTRKFQTSRDWNHPTTFVRAECYKKYPFRQLGIHDDYGFFLQMRKLGKQIVTVDKVLANFHMGGASNHKDLKAARKRIRDRYLYCYRINGYSRWYLIECVVIEAAKLILG</sequence>
<dbReference type="GO" id="GO:0016758">
    <property type="term" value="F:hexosyltransferase activity"/>
    <property type="evidence" value="ECO:0007669"/>
    <property type="project" value="UniProtKB-ARBA"/>
</dbReference>
<feature type="domain" description="Glycosyltransferase 2-like" evidence="1">
    <location>
        <begin position="289"/>
        <end position="436"/>
    </location>
</feature>
<dbReference type="InterPro" id="IPR029044">
    <property type="entry name" value="Nucleotide-diphossugar_trans"/>
</dbReference>
<dbReference type="InterPro" id="IPR029903">
    <property type="entry name" value="RmlD-like-bd"/>
</dbReference>
<dbReference type="InterPro" id="IPR001173">
    <property type="entry name" value="Glyco_trans_2-like"/>
</dbReference>
<evidence type="ECO:0000313" key="4">
    <source>
        <dbReference type="Proteomes" id="UP001197795"/>
    </source>
</evidence>
<dbReference type="Gene3D" id="3.90.550.10">
    <property type="entry name" value="Spore Coat Polysaccharide Biosynthesis Protein SpsA, Chain A"/>
    <property type="match status" value="1"/>
</dbReference>
<keyword evidence="4" id="KW-1185">Reference proteome</keyword>
<dbReference type="PANTHER" id="PTHR22916">
    <property type="entry name" value="GLYCOSYLTRANSFERASE"/>
    <property type="match status" value="1"/>
</dbReference>
<accession>A0AAE3A234</accession>
<keyword evidence="3" id="KW-0808">Transferase</keyword>
<dbReference type="Pfam" id="PF04321">
    <property type="entry name" value="RmlD_sub_bind"/>
    <property type="match status" value="1"/>
</dbReference>
<keyword evidence="3" id="KW-0328">Glycosyltransferase</keyword>
<organism evidence="3 4">
    <name type="scientific">Waltera acetigignens</name>
    <dbReference type="NCBI Taxonomy" id="2981769"/>
    <lineage>
        <taxon>Bacteria</taxon>
        <taxon>Bacillati</taxon>
        <taxon>Bacillota</taxon>
        <taxon>Clostridia</taxon>
        <taxon>Lachnospirales</taxon>
        <taxon>Lachnospiraceae</taxon>
        <taxon>Waltera</taxon>
    </lineage>
</organism>